<protein>
    <submittedName>
        <fullName evidence="1">Uncharacterized protein</fullName>
    </submittedName>
</protein>
<sequence length="43" mass="4417">MTSTFYDLTAGIGGLAFNTADVGAAVASYPAVSRSTSSILWFV</sequence>
<gene>
    <name evidence="1" type="ORF">N7U62_22855</name>
</gene>
<keyword evidence="2" id="KW-1185">Reference proteome</keyword>
<reference evidence="1 2" key="1">
    <citation type="submission" date="2022-10" db="EMBL/GenBank/DDBJ databases">
        <title>Comparative genomics and taxonomic characterization of three novel marine species of genus Reichenbachiella exhibiting antioxidant and polysaccharide degradation activities.</title>
        <authorList>
            <person name="Muhammad N."/>
            <person name="Lee Y.-J."/>
            <person name="Ko J."/>
            <person name="Kim S.-G."/>
        </authorList>
    </citation>
    <scope>NUCLEOTIDE SEQUENCE [LARGE SCALE GENOMIC DNA]</scope>
    <source>
        <strain evidence="1 2">ABR2-5</strain>
    </source>
</reference>
<proteinExistence type="predicted"/>
<dbReference type="Proteomes" id="UP001300692">
    <property type="component" value="Unassembled WGS sequence"/>
</dbReference>
<name>A0ABT3D0R4_9BACT</name>
<dbReference type="RefSeq" id="WP_264140493.1">
    <property type="nucleotide sequence ID" value="NZ_JAOYOD010000010.1"/>
</dbReference>
<accession>A0ABT3D0R4</accession>
<evidence type="ECO:0000313" key="1">
    <source>
        <dbReference type="EMBL" id="MCV9389512.1"/>
    </source>
</evidence>
<dbReference type="EMBL" id="JAOYOD010000010">
    <property type="protein sequence ID" value="MCV9389512.1"/>
    <property type="molecule type" value="Genomic_DNA"/>
</dbReference>
<evidence type="ECO:0000313" key="2">
    <source>
        <dbReference type="Proteomes" id="UP001300692"/>
    </source>
</evidence>
<organism evidence="1 2">
    <name type="scientific">Reichenbachiella ulvae</name>
    <dbReference type="NCBI Taxonomy" id="2980104"/>
    <lineage>
        <taxon>Bacteria</taxon>
        <taxon>Pseudomonadati</taxon>
        <taxon>Bacteroidota</taxon>
        <taxon>Cytophagia</taxon>
        <taxon>Cytophagales</taxon>
        <taxon>Reichenbachiellaceae</taxon>
        <taxon>Reichenbachiella</taxon>
    </lineage>
</organism>
<comment type="caution">
    <text evidence="1">The sequence shown here is derived from an EMBL/GenBank/DDBJ whole genome shotgun (WGS) entry which is preliminary data.</text>
</comment>